<feature type="non-terminal residue" evidence="2">
    <location>
        <position position="1"/>
    </location>
</feature>
<protein>
    <submittedName>
        <fullName evidence="2">Uncharacterized protein</fullName>
    </submittedName>
</protein>
<dbReference type="AlphaFoldDB" id="A0AAD4BDP8"/>
<dbReference type="Proteomes" id="UP001194468">
    <property type="component" value="Unassembled WGS sequence"/>
</dbReference>
<comment type="caution">
    <text evidence="2">The sequence shown here is derived from an EMBL/GenBank/DDBJ whole genome shotgun (WGS) entry which is preliminary data.</text>
</comment>
<evidence type="ECO:0000313" key="3">
    <source>
        <dbReference type="Proteomes" id="UP001194468"/>
    </source>
</evidence>
<organism evidence="2 3">
    <name type="scientific">Boletus edulis BED1</name>
    <dbReference type="NCBI Taxonomy" id="1328754"/>
    <lineage>
        <taxon>Eukaryota</taxon>
        <taxon>Fungi</taxon>
        <taxon>Dikarya</taxon>
        <taxon>Basidiomycota</taxon>
        <taxon>Agaricomycotina</taxon>
        <taxon>Agaricomycetes</taxon>
        <taxon>Agaricomycetidae</taxon>
        <taxon>Boletales</taxon>
        <taxon>Boletineae</taxon>
        <taxon>Boletaceae</taxon>
        <taxon>Boletoideae</taxon>
        <taxon>Boletus</taxon>
    </lineage>
</organism>
<gene>
    <name evidence="2" type="ORF">L210DRAFT_3574562</name>
</gene>
<proteinExistence type="predicted"/>
<sequence>MPELSQRPLVSPRYPTPPPALHPRTQSPRRQRLGQMTTSQTQCRSPPLVFLEHHARTTPECSCS</sequence>
<accession>A0AAD4BDP8</accession>
<dbReference type="EMBL" id="WHUW01000156">
    <property type="protein sequence ID" value="KAF8420539.1"/>
    <property type="molecule type" value="Genomic_DNA"/>
</dbReference>
<feature type="compositionally biased region" description="Polar residues" evidence="1">
    <location>
        <begin position="33"/>
        <end position="44"/>
    </location>
</feature>
<name>A0AAD4BDP8_BOLED</name>
<evidence type="ECO:0000313" key="2">
    <source>
        <dbReference type="EMBL" id="KAF8420539.1"/>
    </source>
</evidence>
<keyword evidence="3" id="KW-1185">Reference proteome</keyword>
<reference evidence="2" key="2">
    <citation type="journal article" date="2020" name="Nat. Commun.">
        <title>Large-scale genome sequencing of mycorrhizal fungi provides insights into the early evolution of symbiotic traits.</title>
        <authorList>
            <person name="Miyauchi S."/>
            <person name="Kiss E."/>
            <person name="Kuo A."/>
            <person name="Drula E."/>
            <person name="Kohler A."/>
            <person name="Sanchez-Garcia M."/>
            <person name="Morin E."/>
            <person name="Andreopoulos B."/>
            <person name="Barry K.W."/>
            <person name="Bonito G."/>
            <person name="Buee M."/>
            <person name="Carver A."/>
            <person name="Chen C."/>
            <person name="Cichocki N."/>
            <person name="Clum A."/>
            <person name="Culley D."/>
            <person name="Crous P.W."/>
            <person name="Fauchery L."/>
            <person name="Girlanda M."/>
            <person name="Hayes R.D."/>
            <person name="Keri Z."/>
            <person name="LaButti K."/>
            <person name="Lipzen A."/>
            <person name="Lombard V."/>
            <person name="Magnuson J."/>
            <person name="Maillard F."/>
            <person name="Murat C."/>
            <person name="Nolan M."/>
            <person name="Ohm R.A."/>
            <person name="Pangilinan J."/>
            <person name="Pereira M.F."/>
            <person name="Perotto S."/>
            <person name="Peter M."/>
            <person name="Pfister S."/>
            <person name="Riley R."/>
            <person name="Sitrit Y."/>
            <person name="Stielow J.B."/>
            <person name="Szollosi G."/>
            <person name="Zifcakova L."/>
            <person name="Stursova M."/>
            <person name="Spatafora J.W."/>
            <person name="Tedersoo L."/>
            <person name="Vaario L.M."/>
            <person name="Yamada A."/>
            <person name="Yan M."/>
            <person name="Wang P."/>
            <person name="Xu J."/>
            <person name="Bruns T."/>
            <person name="Baldrian P."/>
            <person name="Vilgalys R."/>
            <person name="Dunand C."/>
            <person name="Henrissat B."/>
            <person name="Grigoriev I.V."/>
            <person name="Hibbett D."/>
            <person name="Nagy L.G."/>
            <person name="Martin F.M."/>
        </authorList>
    </citation>
    <scope>NUCLEOTIDE SEQUENCE</scope>
    <source>
        <strain evidence="2">BED1</strain>
    </source>
</reference>
<evidence type="ECO:0000256" key="1">
    <source>
        <dbReference type="SAM" id="MobiDB-lite"/>
    </source>
</evidence>
<feature type="region of interest" description="Disordered" evidence="1">
    <location>
        <begin position="1"/>
        <end position="44"/>
    </location>
</feature>
<reference evidence="2" key="1">
    <citation type="submission" date="2019-10" db="EMBL/GenBank/DDBJ databases">
        <authorList>
            <consortium name="DOE Joint Genome Institute"/>
            <person name="Kuo A."/>
            <person name="Miyauchi S."/>
            <person name="Kiss E."/>
            <person name="Drula E."/>
            <person name="Kohler A."/>
            <person name="Sanchez-Garcia M."/>
            <person name="Andreopoulos B."/>
            <person name="Barry K.W."/>
            <person name="Bonito G."/>
            <person name="Buee M."/>
            <person name="Carver A."/>
            <person name="Chen C."/>
            <person name="Cichocki N."/>
            <person name="Clum A."/>
            <person name="Culley D."/>
            <person name="Crous P.W."/>
            <person name="Fauchery L."/>
            <person name="Girlanda M."/>
            <person name="Hayes R."/>
            <person name="Keri Z."/>
            <person name="LaButti K."/>
            <person name="Lipzen A."/>
            <person name="Lombard V."/>
            <person name="Magnuson J."/>
            <person name="Maillard F."/>
            <person name="Morin E."/>
            <person name="Murat C."/>
            <person name="Nolan M."/>
            <person name="Ohm R."/>
            <person name="Pangilinan J."/>
            <person name="Pereira M."/>
            <person name="Perotto S."/>
            <person name="Peter M."/>
            <person name="Riley R."/>
            <person name="Sitrit Y."/>
            <person name="Stielow B."/>
            <person name="Szollosi G."/>
            <person name="Zifcakova L."/>
            <person name="Stursova M."/>
            <person name="Spatafora J.W."/>
            <person name="Tedersoo L."/>
            <person name="Vaario L.-M."/>
            <person name="Yamada A."/>
            <person name="Yan M."/>
            <person name="Wang P."/>
            <person name="Xu J."/>
            <person name="Bruns T."/>
            <person name="Baldrian P."/>
            <person name="Vilgalys R."/>
            <person name="Henrissat B."/>
            <person name="Grigoriev I.V."/>
            <person name="Hibbett D."/>
            <person name="Nagy L.G."/>
            <person name="Martin F.M."/>
        </authorList>
    </citation>
    <scope>NUCLEOTIDE SEQUENCE</scope>
    <source>
        <strain evidence="2">BED1</strain>
    </source>
</reference>